<reference evidence="5 8" key="3">
    <citation type="journal article" date="2017" name="Nat. Microbiol.">
        <title>Natural product diversity associated with the nematode symbionts Photorhabdus and Xenorhabdus.</title>
        <authorList>
            <person name="Tobias N.J."/>
            <person name="Wolff H."/>
            <person name="Djahanschiri B."/>
            <person name="Grundmann F."/>
            <person name="Kronenwerth M."/>
            <person name="Shi Y.M."/>
            <person name="Simonyi S."/>
            <person name="Grun P."/>
            <person name="Shapiro-Ilan D."/>
            <person name="Pidot S.J."/>
            <person name="Stinear T.P."/>
            <person name="Ebersberger I."/>
            <person name="Bode H.B."/>
        </authorList>
    </citation>
    <scope>NUCLEOTIDE SEQUENCE [LARGE SCALE GENOMIC DNA]</scope>
    <source>
        <strain evidence="5 8">DSM 17908</strain>
    </source>
</reference>
<dbReference type="PANTHER" id="PTHR33164">
    <property type="entry name" value="TRANSCRIPTIONAL REGULATOR, MARR FAMILY"/>
    <property type="match status" value="1"/>
</dbReference>
<dbReference type="PANTHER" id="PTHR33164:SF64">
    <property type="entry name" value="TRANSCRIPTIONAL REGULATOR SLYA"/>
    <property type="match status" value="1"/>
</dbReference>
<name>A0A1I3M4D2_9GAMM</name>
<dbReference type="Proteomes" id="UP000198919">
    <property type="component" value="Unassembled WGS sequence"/>
</dbReference>
<evidence type="ECO:0000256" key="2">
    <source>
        <dbReference type="ARBA" id="ARBA00023125"/>
    </source>
</evidence>
<reference evidence="7" key="1">
    <citation type="submission" date="2016-10" db="EMBL/GenBank/DDBJ databases">
        <authorList>
            <person name="Varghese N."/>
            <person name="Submissions S."/>
        </authorList>
    </citation>
    <scope>NUCLEOTIDE SEQUENCE [LARGE SCALE GENOMIC DNA]</scope>
    <source>
        <strain evidence="7">DSM 17908</strain>
    </source>
</reference>
<dbReference type="AlphaFoldDB" id="A0A1I3M4D2"/>
<protein>
    <submittedName>
        <fullName evidence="6">MarR family transcriptional regulator, transcriptional regulator for hemolysin</fullName>
    </submittedName>
    <submittedName>
        <fullName evidence="5">Transcriptional regulator SlyA</fullName>
    </submittedName>
</protein>
<keyword evidence="3" id="KW-0804">Transcription</keyword>
<dbReference type="InterPro" id="IPR039422">
    <property type="entry name" value="MarR/SlyA-like"/>
</dbReference>
<keyword evidence="8" id="KW-1185">Reference proteome</keyword>
<keyword evidence="2" id="KW-0238">DNA-binding</keyword>
<gene>
    <name evidence="6" type="ORF">SAMN05421680_104164</name>
    <name evidence="5" type="ORF">Xmau_01047</name>
</gene>
<evidence type="ECO:0000313" key="6">
    <source>
        <dbReference type="EMBL" id="SFI91823.1"/>
    </source>
</evidence>
<dbReference type="Gene3D" id="1.10.10.10">
    <property type="entry name" value="Winged helix-like DNA-binding domain superfamily/Winged helix DNA-binding domain"/>
    <property type="match status" value="1"/>
</dbReference>
<evidence type="ECO:0000259" key="4">
    <source>
        <dbReference type="PROSITE" id="PS50995"/>
    </source>
</evidence>
<dbReference type="InterPro" id="IPR036388">
    <property type="entry name" value="WH-like_DNA-bd_sf"/>
</dbReference>
<sequence>MNAKIISLHNLSNALQPTRRAWKQAAGLVTAQHNISMALATVVIHVNRQTEGINQRDLAELVGVNPGALVRLLDQATEAGYLERREGENDRRYKTLHILPEGARLAQQLEDAADKLRLELMADVPQEDIDAATRILRLFEERALHYFKNSENE</sequence>
<dbReference type="STRING" id="351675.SAMN05421680_104164"/>
<dbReference type="Proteomes" id="UP000224607">
    <property type="component" value="Unassembled WGS sequence"/>
</dbReference>
<evidence type="ECO:0000313" key="5">
    <source>
        <dbReference type="EMBL" id="PHM45397.1"/>
    </source>
</evidence>
<proteinExistence type="predicted"/>
<dbReference type="EMBL" id="FORG01000004">
    <property type="protein sequence ID" value="SFI91823.1"/>
    <property type="molecule type" value="Genomic_DNA"/>
</dbReference>
<organism evidence="6 7">
    <name type="scientific">Xenorhabdus mauleonii</name>
    <dbReference type="NCBI Taxonomy" id="351675"/>
    <lineage>
        <taxon>Bacteria</taxon>
        <taxon>Pseudomonadati</taxon>
        <taxon>Pseudomonadota</taxon>
        <taxon>Gammaproteobacteria</taxon>
        <taxon>Enterobacterales</taxon>
        <taxon>Morganellaceae</taxon>
        <taxon>Xenorhabdus</taxon>
    </lineage>
</organism>
<feature type="domain" description="HTH marR-type" evidence="4">
    <location>
        <begin position="1"/>
        <end position="141"/>
    </location>
</feature>
<dbReference type="InterPro" id="IPR000835">
    <property type="entry name" value="HTH_MarR-typ"/>
</dbReference>
<evidence type="ECO:0000256" key="1">
    <source>
        <dbReference type="ARBA" id="ARBA00023015"/>
    </source>
</evidence>
<dbReference type="PRINTS" id="PR00598">
    <property type="entry name" value="HTHMARR"/>
</dbReference>
<dbReference type="SUPFAM" id="SSF46785">
    <property type="entry name" value="Winged helix' DNA-binding domain"/>
    <property type="match status" value="1"/>
</dbReference>
<dbReference type="RefSeq" id="WP_169924665.1">
    <property type="nucleotide sequence ID" value="NZ_CAWNQB010000012.1"/>
</dbReference>
<dbReference type="SMART" id="SM00347">
    <property type="entry name" value="HTH_MARR"/>
    <property type="match status" value="1"/>
</dbReference>
<keyword evidence="1" id="KW-0805">Transcription regulation</keyword>
<evidence type="ECO:0000313" key="8">
    <source>
        <dbReference type="Proteomes" id="UP000224607"/>
    </source>
</evidence>
<dbReference type="PROSITE" id="PS50995">
    <property type="entry name" value="HTH_MARR_2"/>
    <property type="match status" value="1"/>
</dbReference>
<evidence type="ECO:0000313" key="7">
    <source>
        <dbReference type="Proteomes" id="UP000198919"/>
    </source>
</evidence>
<dbReference type="EMBL" id="NITY01000002">
    <property type="protein sequence ID" value="PHM45397.1"/>
    <property type="molecule type" value="Genomic_DNA"/>
</dbReference>
<dbReference type="InterPro" id="IPR036390">
    <property type="entry name" value="WH_DNA-bd_sf"/>
</dbReference>
<dbReference type="GO" id="GO:0003700">
    <property type="term" value="F:DNA-binding transcription factor activity"/>
    <property type="evidence" value="ECO:0007669"/>
    <property type="project" value="InterPro"/>
</dbReference>
<accession>A0A1I3M4D2</accession>
<dbReference type="GO" id="GO:0006950">
    <property type="term" value="P:response to stress"/>
    <property type="evidence" value="ECO:0007669"/>
    <property type="project" value="TreeGrafter"/>
</dbReference>
<dbReference type="Pfam" id="PF12802">
    <property type="entry name" value="MarR_2"/>
    <property type="match status" value="1"/>
</dbReference>
<evidence type="ECO:0000256" key="3">
    <source>
        <dbReference type="ARBA" id="ARBA00023163"/>
    </source>
</evidence>
<reference evidence="6" key="2">
    <citation type="submission" date="2016-10" db="EMBL/GenBank/DDBJ databases">
        <authorList>
            <person name="de Groot N.N."/>
        </authorList>
    </citation>
    <scope>NUCLEOTIDE SEQUENCE [LARGE SCALE GENOMIC DNA]</scope>
    <source>
        <strain evidence="6">DSM 17908</strain>
    </source>
</reference>
<dbReference type="GO" id="GO:0003677">
    <property type="term" value="F:DNA binding"/>
    <property type="evidence" value="ECO:0007669"/>
    <property type="project" value="UniProtKB-KW"/>
</dbReference>